<dbReference type="InterPro" id="IPR001054">
    <property type="entry name" value="A/G_cyclase"/>
</dbReference>
<sequence length="349" mass="37675">MASENNMQLLVMDHDPVTAAMLMADIQAQGFTRVVHISDVSGLAQSVAGNTPDLVVFNYHFDLPESLESCRLIRMIAPHTAILAIASAGPAIKRLRSWSRDTGAVDAILEKPFLIQRFRGALGNLVQGKQASRAMEIKAARLENLLPEDALSAMDRNPSGEVELFEGTVLFTDIRRSSEMITQLPPREFFRQLNQTLSIQARLVRDYEGSVIKFTGDGVLAVFRGMGKSYLAMRCAVELADNGCQQIFPYGIGVAGGLILAGLVGDSSRAGQKQQYDVIGASVHLAARLCSMANAREVVATQQAYAAARFTHPVTRPIGRVSIRGFDAGVDCVALNPAPETETETATGI</sequence>
<dbReference type="InterPro" id="IPR001789">
    <property type="entry name" value="Sig_transdc_resp-reg_receiver"/>
</dbReference>
<comment type="caution">
    <text evidence="4">The sequence shown here is derived from an EMBL/GenBank/DDBJ whole genome shotgun (WGS) entry which is preliminary data.</text>
</comment>
<dbReference type="Pfam" id="PF00211">
    <property type="entry name" value="Guanylate_cyc"/>
    <property type="match status" value="1"/>
</dbReference>
<evidence type="ECO:0000313" key="4">
    <source>
        <dbReference type="EMBL" id="GGB03170.1"/>
    </source>
</evidence>
<reference evidence="4" key="1">
    <citation type="journal article" date="2014" name="Int. J. Syst. Evol. Microbiol.">
        <title>Complete genome sequence of Corynebacterium casei LMG S-19264T (=DSM 44701T), isolated from a smear-ripened cheese.</title>
        <authorList>
            <consortium name="US DOE Joint Genome Institute (JGI-PGF)"/>
            <person name="Walter F."/>
            <person name="Albersmeier A."/>
            <person name="Kalinowski J."/>
            <person name="Ruckert C."/>
        </authorList>
    </citation>
    <scope>NUCLEOTIDE SEQUENCE</scope>
    <source>
        <strain evidence="4">CGMCC 1.15322</strain>
    </source>
</reference>
<dbReference type="InterPro" id="IPR029787">
    <property type="entry name" value="Nucleotide_cyclase"/>
</dbReference>
<accession>A0A916SIX9</accession>
<dbReference type="PANTHER" id="PTHR43081:SF1">
    <property type="entry name" value="ADENYLATE CYCLASE, TERMINAL-DIFFERENTIATION SPECIFIC"/>
    <property type="match status" value="1"/>
</dbReference>
<name>A0A916SIX9_9BURK</name>
<dbReference type="PROSITE" id="PS50110">
    <property type="entry name" value="RESPONSE_REGULATORY"/>
    <property type="match status" value="1"/>
</dbReference>
<dbReference type="AlphaFoldDB" id="A0A916SIX9"/>
<keyword evidence="5" id="KW-1185">Reference proteome</keyword>
<dbReference type="InterPro" id="IPR011006">
    <property type="entry name" value="CheY-like_superfamily"/>
</dbReference>
<dbReference type="SUPFAM" id="SSF52172">
    <property type="entry name" value="CheY-like"/>
    <property type="match status" value="1"/>
</dbReference>
<dbReference type="Gene3D" id="3.40.50.2300">
    <property type="match status" value="1"/>
</dbReference>
<reference evidence="4" key="2">
    <citation type="submission" date="2020-09" db="EMBL/GenBank/DDBJ databases">
        <authorList>
            <person name="Sun Q."/>
            <person name="Zhou Y."/>
        </authorList>
    </citation>
    <scope>NUCLEOTIDE SEQUENCE</scope>
    <source>
        <strain evidence="4">CGMCC 1.15322</strain>
    </source>
</reference>
<dbReference type="GO" id="GO:0009190">
    <property type="term" value="P:cyclic nucleotide biosynthetic process"/>
    <property type="evidence" value="ECO:0007669"/>
    <property type="project" value="InterPro"/>
</dbReference>
<evidence type="ECO:0000313" key="5">
    <source>
        <dbReference type="Proteomes" id="UP000620596"/>
    </source>
</evidence>
<feature type="domain" description="Guanylate cyclase" evidence="3">
    <location>
        <begin position="168"/>
        <end position="290"/>
    </location>
</feature>
<dbReference type="SUPFAM" id="SSF55073">
    <property type="entry name" value="Nucleotide cyclase"/>
    <property type="match status" value="1"/>
</dbReference>
<dbReference type="CDD" id="cd07302">
    <property type="entry name" value="CHD"/>
    <property type="match status" value="1"/>
</dbReference>
<evidence type="ECO:0000259" key="2">
    <source>
        <dbReference type="PROSITE" id="PS50110"/>
    </source>
</evidence>
<evidence type="ECO:0000259" key="3">
    <source>
        <dbReference type="PROSITE" id="PS50125"/>
    </source>
</evidence>
<dbReference type="PANTHER" id="PTHR43081">
    <property type="entry name" value="ADENYLATE CYCLASE, TERMINAL-DIFFERENTIATION SPECIFIC-RELATED"/>
    <property type="match status" value="1"/>
</dbReference>
<protein>
    <submittedName>
        <fullName evidence="4">Uncharacterized protein</fullName>
    </submittedName>
</protein>
<organism evidence="4 5">
    <name type="scientific">Polaromonas eurypsychrophila</name>
    <dbReference type="NCBI Taxonomy" id="1614635"/>
    <lineage>
        <taxon>Bacteria</taxon>
        <taxon>Pseudomonadati</taxon>
        <taxon>Pseudomonadota</taxon>
        <taxon>Betaproteobacteria</taxon>
        <taxon>Burkholderiales</taxon>
        <taxon>Comamonadaceae</taxon>
        <taxon>Polaromonas</taxon>
    </lineage>
</organism>
<evidence type="ECO:0000256" key="1">
    <source>
        <dbReference type="PROSITE-ProRule" id="PRU00169"/>
    </source>
</evidence>
<dbReference type="InterPro" id="IPR050697">
    <property type="entry name" value="Adenylyl/Guanylyl_Cyclase_3/4"/>
</dbReference>
<gene>
    <name evidence="4" type="ORF">GCM10011496_25160</name>
</gene>
<feature type="domain" description="Response regulatory" evidence="2">
    <location>
        <begin position="8"/>
        <end position="126"/>
    </location>
</feature>
<dbReference type="SMART" id="SM00044">
    <property type="entry name" value="CYCc"/>
    <property type="match status" value="1"/>
</dbReference>
<dbReference type="EMBL" id="BMIG01000009">
    <property type="protein sequence ID" value="GGB03170.1"/>
    <property type="molecule type" value="Genomic_DNA"/>
</dbReference>
<dbReference type="PROSITE" id="PS50125">
    <property type="entry name" value="GUANYLATE_CYCLASE_2"/>
    <property type="match status" value="1"/>
</dbReference>
<comment type="caution">
    <text evidence="1">Lacks conserved residue(s) required for the propagation of feature annotation.</text>
</comment>
<dbReference type="Gene3D" id="3.30.70.1230">
    <property type="entry name" value="Nucleotide cyclase"/>
    <property type="match status" value="1"/>
</dbReference>
<dbReference type="Proteomes" id="UP000620596">
    <property type="component" value="Unassembled WGS sequence"/>
</dbReference>
<dbReference type="GO" id="GO:0004016">
    <property type="term" value="F:adenylate cyclase activity"/>
    <property type="evidence" value="ECO:0007669"/>
    <property type="project" value="UniProtKB-ARBA"/>
</dbReference>
<proteinExistence type="predicted"/>
<dbReference type="GO" id="GO:0000160">
    <property type="term" value="P:phosphorelay signal transduction system"/>
    <property type="evidence" value="ECO:0007669"/>
    <property type="project" value="InterPro"/>
</dbReference>
<dbReference type="RefSeq" id="WP_188708868.1">
    <property type="nucleotide sequence ID" value="NZ_BMIG01000009.1"/>
</dbReference>